<dbReference type="Proteomes" id="UP000054538">
    <property type="component" value="Unassembled WGS sequence"/>
</dbReference>
<dbReference type="EMBL" id="KN827458">
    <property type="protein sequence ID" value="KIK76491.1"/>
    <property type="molecule type" value="Genomic_DNA"/>
</dbReference>
<dbReference type="STRING" id="930991.A0A0D0CZ35"/>
<dbReference type="OrthoDB" id="2679812at2759"/>
<protein>
    <submittedName>
        <fullName evidence="2">Unplaced genomic scaffold scaffold_2636, whole genome shotgun sequence</fullName>
    </submittedName>
</protein>
<gene>
    <name evidence="2" type="ORF">PAXRUDRAFT_169787</name>
</gene>
<organism evidence="2 3">
    <name type="scientific">Paxillus rubicundulus Ve08.2h10</name>
    <dbReference type="NCBI Taxonomy" id="930991"/>
    <lineage>
        <taxon>Eukaryota</taxon>
        <taxon>Fungi</taxon>
        <taxon>Dikarya</taxon>
        <taxon>Basidiomycota</taxon>
        <taxon>Agaricomycotina</taxon>
        <taxon>Agaricomycetes</taxon>
        <taxon>Agaricomycetidae</taxon>
        <taxon>Boletales</taxon>
        <taxon>Paxilineae</taxon>
        <taxon>Paxillaceae</taxon>
        <taxon>Paxillus</taxon>
    </lineage>
</organism>
<reference evidence="2 3" key="1">
    <citation type="submission" date="2014-04" db="EMBL/GenBank/DDBJ databases">
        <authorList>
            <consortium name="DOE Joint Genome Institute"/>
            <person name="Kuo A."/>
            <person name="Kohler A."/>
            <person name="Jargeat P."/>
            <person name="Nagy L.G."/>
            <person name="Floudas D."/>
            <person name="Copeland A."/>
            <person name="Barry K.W."/>
            <person name="Cichocki N."/>
            <person name="Veneault-Fourrey C."/>
            <person name="LaButti K."/>
            <person name="Lindquist E.A."/>
            <person name="Lipzen A."/>
            <person name="Lundell T."/>
            <person name="Morin E."/>
            <person name="Murat C."/>
            <person name="Sun H."/>
            <person name="Tunlid A."/>
            <person name="Henrissat B."/>
            <person name="Grigoriev I.V."/>
            <person name="Hibbett D.S."/>
            <person name="Martin F."/>
            <person name="Nordberg H.P."/>
            <person name="Cantor M.N."/>
            <person name="Hua S.X."/>
        </authorList>
    </citation>
    <scope>NUCLEOTIDE SEQUENCE [LARGE SCALE GENOMIC DNA]</scope>
    <source>
        <strain evidence="2 3">Ve08.2h10</strain>
    </source>
</reference>
<accession>A0A0D0CZ35</accession>
<dbReference type="AlphaFoldDB" id="A0A0D0CZ35"/>
<feature type="compositionally biased region" description="Basic and acidic residues" evidence="1">
    <location>
        <begin position="1"/>
        <end position="11"/>
    </location>
</feature>
<keyword evidence="3" id="KW-1185">Reference proteome</keyword>
<dbReference type="HOGENOM" id="CLU_1603281_0_0_1"/>
<proteinExistence type="predicted"/>
<name>A0A0D0CZ35_9AGAM</name>
<sequence length="166" mass="17930">MAPKAENKPEGDAQGGHHVCSKTMTTGTVHVTPTIGTPSAAHATPSGGSAHTTSPAYYIQHAPITIQAAKLNTRSFEKIKALDRGKNNWPGWSYVMKLVLNQHLVGGYLTGNVVAPDLLMEPGAYNNWTLNNIAIVSALCLHVSHEDQHLLEDVTNAKEAWDTLRE</sequence>
<evidence type="ECO:0000313" key="2">
    <source>
        <dbReference type="EMBL" id="KIK76491.1"/>
    </source>
</evidence>
<reference evidence="3" key="2">
    <citation type="submission" date="2015-01" db="EMBL/GenBank/DDBJ databases">
        <title>Evolutionary Origins and Diversification of the Mycorrhizal Mutualists.</title>
        <authorList>
            <consortium name="DOE Joint Genome Institute"/>
            <consortium name="Mycorrhizal Genomics Consortium"/>
            <person name="Kohler A."/>
            <person name="Kuo A."/>
            <person name="Nagy L.G."/>
            <person name="Floudas D."/>
            <person name="Copeland A."/>
            <person name="Barry K.W."/>
            <person name="Cichocki N."/>
            <person name="Veneault-Fourrey C."/>
            <person name="LaButti K."/>
            <person name="Lindquist E.A."/>
            <person name="Lipzen A."/>
            <person name="Lundell T."/>
            <person name="Morin E."/>
            <person name="Murat C."/>
            <person name="Riley R."/>
            <person name="Ohm R."/>
            <person name="Sun H."/>
            <person name="Tunlid A."/>
            <person name="Henrissat B."/>
            <person name="Grigoriev I.V."/>
            <person name="Hibbett D.S."/>
            <person name="Martin F."/>
        </authorList>
    </citation>
    <scope>NUCLEOTIDE SEQUENCE [LARGE SCALE GENOMIC DNA]</scope>
    <source>
        <strain evidence="3">Ve08.2h10</strain>
    </source>
</reference>
<evidence type="ECO:0000313" key="3">
    <source>
        <dbReference type="Proteomes" id="UP000054538"/>
    </source>
</evidence>
<dbReference type="InParanoid" id="A0A0D0CZ35"/>
<evidence type="ECO:0000256" key="1">
    <source>
        <dbReference type="SAM" id="MobiDB-lite"/>
    </source>
</evidence>
<feature type="region of interest" description="Disordered" evidence="1">
    <location>
        <begin position="1"/>
        <end position="20"/>
    </location>
</feature>